<sequence>MKIRHSSLPKLALCGQYEGAPGSSPAAARGTKLDQAFRHAWTTGEFPDWDLPEEDADAVRWTINQCAQLGGVRDGLLTADDACRVQTAGLEHTGTVDGVAARANWSMDLKSGQIYDYRAQMAAYALGLMQMRFEQTWTTHLLFCDQRQVVTHEWTYQSASDLVRGILANVGAAPVENDYCGWCAKSLTCPARVASKDAALVTVAGLAPTVQDEGFLALLNDPVQVGKFLTACSTLEDFRDAAKAKARELLEAGQPVHGWRLQKARVTEYVDPGHIAHAVQLGQVGAQDAILAGGALSAKKAEALWSAAGAAMPDGIVSRKIGQAPLVAAK</sequence>
<gene>
    <name evidence="1" type="ORF">UFOVP279_33</name>
    <name evidence="2" type="ORF">UFOVP781_30</name>
</gene>
<name>A0A6J5NXE3_9CAUD</name>
<proteinExistence type="predicted"/>
<evidence type="ECO:0000313" key="1">
    <source>
        <dbReference type="EMBL" id="CAB4134560.1"/>
    </source>
</evidence>
<protein>
    <submittedName>
        <fullName evidence="2">Uncharacterized protein</fullName>
    </submittedName>
</protein>
<dbReference type="EMBL" id="LR796731">
    <property type="protein sequence ID" value="CAB4162296.1"/>
    <property type="molecule type" value="Genomic_DNA"/>
</dbReference>
<dbReference type="EMBL" id="LR796287">
    <property type="protein sequence ID" value="CAB4134560.1"/>
    <property type="molecule type" value="Genomic_DNA"/>
</dbReference>
<accession>A0A6J5NXE3</accession>
<organism evidence="2">
    <name type="scientific">uncultured Caudovirales phage</name>
    <dbReference type="NCBI Taxonomy" id="2100421"/>
    <lineage>
        <taxon>Viruses</taxon>
        <taxon>Duplodnaviria</taxon>
        <taxon>Heunggongvirae</taxon>
        <taxon>Uroviricota</taxon>
        <taxon>Caudoviricetes</taxon>
        <taxon>Peduoviridae</taxon>
        <taxon>Maltschvirus</taxon>
        <taxon>Maltschvirus maltsch</taxon>
    </lineage>
</organism>
<evidence type="ECO:0000313" key="2">
    <source>
        <dbReference type="EMBL" id="CAB4162296.1"/>
    </source>
</evidence>
<reference evidence="2" key="1">
    <citation type="submission" date="2020-04" db="EMBL/GenBank/DDBJ databases">
        <authorList>
            <person name="Chiriac C."/>
            <person name="Salcher M."/>
            <person name="Ghai R."/>
            <person name="Kavagutti S V."/>
        </authorList>
    </citation>
    <scope>NUCLEOTIDE SEQUENCE</scope>
</reference>